<evidence type="ECO:0000313" key="3">
    <source>
        <dbReference type="Proteomes" id="UP001633002"/>
    </source>
</evidence>
<accession>A0ABD3HLA6</accession>
<sequence>MATSSRDDKGKAPMVEHEDIGTEEGELLDVHPPLPEHVGRSGSDKKRKKPARKEEDPLALAIEKFLEEKAKPDTRPWETSVSEMSQRLARFLEDVPKNWDKLYDIWLASREFESWTEDVVRQKNEKPLFIVPGLT</sequence>
<keyword evidence="3" id="KW-1185">Reference proteome</keyword>
<evidence type="ECO:0000256" key="1">
    <source>
        <dbReference type="SAM" id="MobiDB-lite"/>
    </source>
</evidence>
<feature type="compositionally biased region" description="Basic and acidic residues" evidence="1">
    <location>
        <begin position="1"/>
        <end position="20"/>
    </location>
</feature>
<comment type="caution">
    <text evidence="2">The sequence shown here is derived from an EMBL/GenBank/DDBJ whole genome shotgun (WGS) entry which is preliminary data.</text>
</comment>
<dbReference type="AlphaFoldDB" id="A0ABD3HLA6"/>
<feature type="region of interest" description="Disordered" evidence="1">
    <location>
        <begin position="1"/>
        <end position="58"/>
    </location>
</feature>
<proteinExistence type="predicted"/>
<evidence type="ECO:0000313" key="2">
    <source>
        <dbReference type="EMBL" id="KAL3692388.1"/>
    </source>
</evidence>
<protein>
    <submittedName>
        <fullName evidence="2">Uncharacterized protein</fullName>
    </submittedName>
</protein>
<organism evidence="2 3">
    <name type="scientific">Riccia sorocarpa</name>
    <dbReference type="NCBI Taxonomy" id="122646"/>
    <lineage>
        <taxon>Eukaryota</taxon>
        <taxon>Viridiplantae</taxon>
        <taxon>Streptophyta</taxon>
        <taxon>Embryophyta</taxon>
        <taxon>Marchantiophyta</taxon>
        <taxon>Marchantiopsida</taxon>
        <taxon>Marchantiidae</taxon>
        <taxon>Marchantiales</taxon>
        <taxon>Ricciaceae</taxon>
        <taxon>Riccia</taxon>
    </lineage>
</organism>
<reference evidence="2 3" key="1">
    <citation type="submission" date="2024-09" db="EMBL/GenBank/DDBJ databases">
        <title>Chromosome-scale assembly of Riccia sorocarpa.</title>
        <authorList>
            <person name="Paukszto L."/>
        </authorList>
    </citation>
    <scope>NUCLEOTIDE SEQUENCE [LARGE SCALE GENOMIC DNA]</scope>
    <source>
        <strain evidence="2">LP-2024</strain>
        <tissue evidence="2">Aerial parts of the thallus</tissue>
    </source>
</reference>
<name>A0ABD3HLA6_9MARC</name>
<gene>
    <name evidence="2" type="ORF">R1sor_006039</name>
</gene>
<dbReference type="Proteomes" id="UP001633002">
    <property type="component" value="Unassembled WGS sequence"/>
</dbReference>
<dbReference type="EMBL" id="JBJQOH010000003">
    <property type="protein sequence ID" value="KAL3692388.1"/>
    <property type="molecule type" value="Genomic_DNA"/>
</dbReference>